<accession>A0A382EL55</accession>
<dbReference type="EMBL" id="UINC01044838">
    <property type="protein sequence ID" value="SVB50824.1"/>
    <property type="molecule type" value="Genomic_DNA"/>
</dbReference>
<sequence>MDPNKLNFPVFFFKLVLGIFLFAFVLGLPSGITAWFDGLPWTSGAETLTLSVIIPFLLILGWRFLSLRLPIVVLGALLTLKLILFLASPSGGWLVRVITPSVNQERQSSVGASWVKTYATAWNKNASGILQKPWTEK</sequence>
<keyword evidence="1" id="KW-1133">Transmembrane helix</keyword>
<protein>
    <submittedName>
        <fullName evidence="2">Uncharacterized protein</fullName>
    </submittedName>
</protein>
<keyword evidence="1" id="KW-0812">Transmembrane</keyword>
<feature type="transmembrane region" description="Helical" evidence="1">
    <location>
        <begin position="12"/>
        <end position="36"/>
    </location>
</feature>
<keyword evidence="1" id="KW-0472">Membrane</keyword>
<evidence type="ECO:0000256" key="1">
    <source>
        <dbReference type="SAM" id="Phobius"/>
    </source>
</evidence>
<name>A0A382EL55_9ZZZZ</name>
<gene>
    <name evidence="2" type="ORF">METZ01_LOCUS203678</name>
</gene>
<evidence type="ECO:0000313" key="2">
    <source>
        <dbReference type="EMBL" id="SVB50824.1"/>
    </source>
</evidence>
<feature type="transmembrane region" description="Helical" evidence="1">
    <location>
        <begin position="48"/>
        <end position="65"/>
    </location>
</feature>
<proteinExistence type="predicted"/>
<feature type="transmembrane region" description="Helical" evidence="1">
    <location>
        <begin position="72"/>
        <end position="95"/>
    </location>
</feature>
<organism evidence="2">
    <name type="scientific">marine metagenome</name>
    <dbReference type="NCBI Taxonomy" id="408172"/>
    <lineage>
        <taxon>unclassified sequences</taxon>
        <taxon>metagenomes</taxon>
        <taxon>ecological metagenomes</taxon>
    </lineage>
</organism>
<reference evidence="2" key="1">
    <citation type="submission" date="2018-05" db="EMBL/GenBank/DDBJ databases">
        <authorList>
            <person name="Lanie J.A."/>
            <person name="Ng W.-L."/>
            <person name="Kazmierczak K.M."/>
            <person name="Andrzejewski T.M."/>
            <person name="Davidsen T.M."/>
            <person name="Wayne K.J."/>
            <person name="Tettelin H."/>
            <person name="Glass J.I."/>
            <person name="Rusch D."/>
            <person name="Podicherti R."/>
            <person name="Tsui H.-C.T."/>
            <person name="Winkler M.E."/>
        </authorList>
    </citation>
    <scope>NUCLEOTIDE SEQUENCE</scope>
</reference>
<feature type="non-terminal residue" evidence="2">
    <location>
        <position position="137"/>
    </location>
</feature>
<dbReference type="AlphaFoldDB" id="A0A382EL55"/>